<protein>
    <recommendedName>
        <fullName evidence="1">Reverse transcriptase Ty1/copia-type domain-containing protein</fullName>
    </recommendedName>
</protein>
<keyword evidence="3" id="KW-1185">Reference proteome</keyword>
<comment type="caution">
    <text evidence="2">The sequence shown here is derived from an EMBL/GenBank/DDBJ whole genome shotgun (WGS) entry which is preliminary data.</text>
</comment>
<evidence type="ECO:0000313" key="2">
    <source>
        <dbReference type="EMBL" id="KAL0858597.1"/>
    </source>
</evidence>
<accession>A0ABR3H1E9</accession>
<name>A0ABR3H1E9_LOXSC</name>
<sequence length="129" mass="15184">MKSSQRDDWLRAIDEELLAHKENNTWTSVERSGQRTLTTKWVFNIKRDENNQGKRFKARLCARGFSQIKDIDYQEIFSPTTRYDSIRIILSIAARYDLEIQQFDVKTAFLNGNLDEDIFIEIPEGSYVT</sequence>
<organism evidence="2 3">
    <name type="scientific">Loxostege sticticalis</name>
    <name type="common">Beet webworm moth</name>
    <dbReference type="NCBI Taxonomy" id="481309"/>
    <lineage>
        <taxon>Eukaryota</taxon>
        <taxon>Metazoa</taxon>
        <taxon>Ecdysozoa</taxon>
        <taxon>Arthropoda</taxon>
        <taxon>Hexapoda</taxon>
        <taxon>Insecta</taxon>
        <taxon>Pterygota</taxon>
        <taxon>Neoptera</taxon>
        <taxon>Endopterygota</taxon>
        <taxon>Lepidoptera</taxon>
        <taxon>Glossata</taxon>
        <taxon>Ditrysia</taxon>
        <taxon>Pyraloidea</taxon>
        <taxon>Crambidae</taxon>
        <taxon>Pyraustinae</taxon>
        <taxon>Loxostege</taxon>
    </lineage>
</organism>
<dbReference type="EMBL" id="JBEUOH010000030">
    <property type="protein sequence ID" value="KAL0858597.1"/>
    <property type="molecule type" value="Genomic_DNA"/>
</dbReference>
<dbReference type="Proteomes" id="UP001549920">
    <property type="component" value="Unassembled WGS sequence"/>
</dbReference>
<evidence type="ECO:0000259" key="1">
    <source>
        <dbReference type="Pfam" id="PF07727"/>
    </source>
</evidence>
<dbReference type="Pfam" id="PF07727">
    <property type="entry name" value="RVT_2"/>
    <property type="match status" value="1"/>
</dbReference>
<feature type="domain" description="Reverse transcriptase Ty1/copia-type" evidence="1">
    <location>
        <begin position="23"/>
        <end position="127"/>
    </location>
</feature>
<proteinExistence type="predicted"/>
<reference evidence="2 3" key="1">
    <citation type="submission" date="2024-06" db="EMBL/GenBank/DDBJ databases">
        <title>A chromosome-level genome assembly of beet webworm, Loxostege sticticalis.</title>
        <authorList>
            <person name="Zhang Y."/>
        </authorList>
    </citation>
    <scope>NUCLEOTIDE SEQUENCE [LARGE SCALE GENOMIC DNA]</scope>
    <source>
        <strain evidence="2">AQ026</strain>
        <tissue evidence="2">Whole body</tissue>
    </source>
</reference>
<gene>
    <name evidence="2" type="ORF">ABMA27_012434</name>
</gene>
<dbReference type="InterPro" id="IPR013103">
    <property type="entry name" value="RVT_2"/>
</dbReference>
<evidence type="ECO:0000313" key="3">
    <source>
        <dbReference type="Proteomes" id="UP001549920"/>
    </source>
</evidence>